<dbReference type="PATRIC" id="fig|1444770.3.peg.2644"/>
<sequence length="44" mass="4950">MFQIMVGDTIVVITKKRNNDADKNRAVDLLATSLVKSLMENAVW</sequence>
<organism evidence="1 2">
    <name type="scientific">Xylella taiwanensis</name>
    <dbReference type="NCBI Taxonomy" id="1444770"/>
    <lineage>
        <taxon>Bacteria</taxon>
        <taxon>Pseudomonadati</taxon>
        <taxon>Pseudomonadota</taxon>
        <taxon>Gammaproteobacteria</taxon>
        <taxon>Lysobacterales</taxon>
        <taxon>Lysobacteraceae</taxon>
        <taxon>Xylella</taxon>
    </lineage>
</organism>
<dbReference type="AlphaFoldDB" id="Z9JI26"/>
<dbReference type="EMBL" id="JDSQ01000021">
    <property type="protein sequence ID" value="EWS77412.1"/>
    <property type="molecule type" value="Genomic_DNA"/>
</dbReference>
<evidence type="ECO:0000313" key="1">
    <source>
        <dbReference type="EMBL" id="EWS77412.1"/>
    </source>
</evidence>
<protein>
    <submittedName>
        <fullName evidence="1">Uncharacterized protein</fullName>
    </submittedName>
</protein>
<reference evidence="1 2" key="1">
    <citation type="journal article" date="2014" name="Genome Announc.">
        <title>Draft Genome Sequence of Xylella fastidiosa Pear Leaf Scorch Strain in Taiwan.</title>
        <authorList>
            <person name="Su C.C."/>
            <person name="Deng W.L."/>
            <person name="Jan F.J."/>
            <person name="Chang C.J."/>
            <person name="Huang H."/>
            <person name="Chen J."/>
        </authorList>
    </citation>
    <scope>NUCLEOTIDE SEQUENCE [LARGE SCALE GENOMIC DNA]</scope>
    <source>
        <strain evidence="1 2">PLS229</strain>
    </source>
</reference>
<dbReference type="Proteomes" id="UP000020406">
    <property type="component" value="Unassembled WGS sequence"/>
</dbReference>
<accession>Z9JI26</accession>
<comment type="caution">
    <text evidence="1">The sequence shown here is derived from an EMBL/GenBank/DDBJ whole genome shotgun (WGS) entry which is preliminary data.</text>
</comment>
<evidence type="ECO:0000313" key="2">
    <source>
        <dbReference type="Proteomes" id="UP000020406"/>
    </source>
</evidence>
<name>Z9JI26_9GAMM</name>
<gene>
    <name evidence="1" type="ORF">AF72_11185</name>
</gene>
<proteinExistence type="predicted"/>